<dbReference type="InterPro" id="IPR018392">
    <property type="entry name" value="LysM"/>
</dbReference>
<dbReference type="CDD" id="cd00118">
    <property type="entry name" value="LysM"/>
    <property type="match status" value="1"/>
</dbReference>
<dbReference type="SUPFAM" id="SSF57016">
    <property type="entry name" value="Plant lectins/antimicrobial peptides"/>
    <property type="match status" value="2"/>
</dbReference>
<dbReference type="Gene3D" id="3.30.60.10">
    <property type="entry name" value="Endochitinase-like"/>
    <property type="match status" value="2"/>
</dbReference>
<comment type="caution">
    <text evidence="12">The sequence shown here is derived from an EMBL/GenBank/DDBJ whole genome shotgun (WGS) entry which is preliminary data.</text>
</comment>
<evidence type="ECO:0000256" key="4">
    <source>
        <dbReference type="ARBA" id="ARBA00022729"/>
    </source>
</evidence>
<dbReference type="PROSITE" id="PS50941">
    <property type="entry name" value="CHIT_BIND_I_2"/>
    <property type="match status" value="2"/>
</dbReference>
<dbReference type="Proteomes" id="UP001610563">
    <property type="component" value="Unassembled WGS sequence"/>
</dbReference>
<comment type="cofactor">
    <cofactor evidence="1">
        <name>Co(2+)</name>
        <dbReference type="ChEBI" id="CHEBI:48828"/>
    </cofactor>
</comment>
<evidence type="ECO:0000256" key="6">
    <source>
        <dbReference type="ARBA" id="ARBA00023026"/>
    </source>
</evidence>
<gene>
    <name evidence="12" type="ORF">BJX66DRAFT_348148</name>
</gene>
<keyword evidence="13" id="KW-1185">Reference proteome</keyword>
<accession>A0ABR4FN35</accession>
<evidence type="ECO:0000256" key="5">
    <source>
        <dbReference type="ARBA" id="ARBA00022801"/>
    </source>
</evidence>
<keyword evidence="3" id="KW-0479">Metal-binding</keyword>
<keyword evidence="8" id="KW-0170">Cobalt</keyword>
<name>A0ABR4FN35_9EURO</name>
<feature type="domain" description="Chitin-binding type-1" evidence="11">
    <location>
        <begin position="158"/>
        <end position="203"/>
    </location>
</feature>
<keyword evidence="5" id="KW-0378">Hydrolase</keyword>
<keyword evidence="2 9" id="KW-0147">Chitin-binding</keyword>
<keyword evidence="9" id="KW-1015">Disulfide bond</keyword>
<evidence type="ECO:0000256" key="1">
    <source>
        <dbReference type="ARBA" id="ARBA00001941"/>
    </source>
</evidence>
<keyword evidence="4 10" id="KW-0732">Signal</keyword>
<evidence type="ECO:0000256" key="8">
    <source>
        <dbReference type="ARBA" id="ARBA00023285"/>
    </source>
</evidence>
<dbReference type="SMART" id="SM00270">
    <property type="entry name" value="ChtBD1"/>
    <property type="match status" value="2"/>
</dbReference>
<dbReference type="PANTHER" id="PTHR46471">
    <property type="entry name" value="CHITIN DEACETYLASE"/>
    <property type="match status" value="1"/>
</dbReference>
<dbReference type="InterPro" id="IPR036779">
    <property type="entry name" value="LysM_dom_sf"/>
</dbReference>
<dbReference type="PANTHER" id="PTHR46471:SF2">
    <property type="entry name" value="CHITIN DEACETYLASE-RELATED"/>
    <property type="match status" value="1"/>
</dbReference>
<evidence type="ECO:0000256" key="7">
    <source>
        <dbReference type="ARBA" id="ARBA00023277"/>
    </source>
</evidence>
<evidence type="ECO:0000256" key="10">
    <source>
        <dbReference type="SAM" id="SignalP"/>
    </source>
</evidence>
<comment type="caution">
    <text evidence="9">Lacks conserved residue(s) required for the propagation of feature annotation.</text>
</comment>
<feature type="chain" id="PRO_5047522952" description="Chitin-binding type-1 domain-containing protein" evidence="10">
    <location>
        <begin position="26"/>
        <end position="308"/>
    </location>
</feature>
<organism evidence="12 13">
    <name type="scientific">Aspergillus keveii</name>
    <dbReference type="NCBI Taxonomy" id="714993"/>
    <lineage>
        <taxon>Eukaryota</taxon>
        <taxon>Fungi</taxon>
        <taxon>Dikarya</taxon>
        <taxon>Ascomycota</taxon>
        <taxon>Pezizomycotina</taxon>
        <taxon>Eurotiomycetes</taxon>
        <taxon>Eurotiomycetidae</taxon>
        <taxon>Eurotiales</taxon>
        <taxon>Aspergillaceae</taxon>
        <taxon>Aspergillus</taxon>
        <taxon>Aspergillus subgen. Nidulantes</taxon>
    </lineage>
</organism>
<evidence type="ECO:0000256" key="9">
    <source>
        <dbReference type="PROSITE-ProRule" id="PRU00261"/>
    </source>
</evidence>
<feature type="disulfide bond" evidence="9">
    <location>
        <begin position="263"/>
        <end position="277"/>
    </location>
</feature>
<feature type="domain" description="Chitin-binding type-1" evidence="11">
    <location>
        <begin position="242"/>
        <end position="292"/>
    </location>
</feature>
<dbReference type="EMBL" id="JBFTWV010000171">
    <property type="protein sequence ID" value="KAL2784676.1"/>
    <property type="molecule type" value="Genomic_DNA"/>
</dbReference>
<dbReference type="InterPro" id="IPR001002">
    <property type="entry name" value="Chitin-bd_1"/>
</dbReference>
<keyword evidence="6" id="KW-0843">Virulence</keyword>
<feature type="signal peptide" evidence="10">
    <location>
        <begin position="1"/>
        <end position="25"/>
    </location>
</feature>
<proteinExistence type="predicted"/>
<feature type="disulfide bond" evidence="9">
    <location>
        <begin position="177"/>
        <end position="191"/>
    </location>
</feature>
<reference evidence="12 13" key="1">
    <citation type="submission" date="2024-07" db="EMBL/GenBank/DDBJ databases">
        <title>Section-level genome sequencing and comparative genomics of Aspergillus sections Usti and Cavernicolus.</title>
        <authorList>
            <consortium name="Lawrence Berkeley National Laboratory"/>
            <person name="Nybo J.L."/>
            <person name="Vesth T.C."/>
            <person name="Theobald S."/>
            <person name="Frisvad J.C."/>
            <person name="Larsen T.O."/>
            <person name="Kjaerboelling I."/>
            <person name="Rothschild-Mancinelli K."/>
            <person name="Lyhne E.K."/>
            <person name="Kogle M.E."/>
            <person name="Barry K."/>
            <person name="Clum A."/>
            <person name="Na H."/>
            <person name="Ledsgaard L."/>
            <person name="Lin J."/>
            <person name="Lipzen A."/>
            <person name="Kuo A."/>
            <person name="Riley R."/>
            <person name="Mondo S."/>
            <person name="Labutti K."/>
            <person name="Haridas S."/>
            <person name="Pangalinan J."/>
            <person name="Salamov A.A."/>
            <person name="Simmons B.A."/>
            <person name="Magnuson J.K."/>
            <person name="Chen J."/>
            <person name="Drula E."/>
            <person name="Henrissat B."/>
            <person name="Wiebenga A."/>
            <person name="Lubbers R.J."/>
            <person name="Gomes A.C."/>
            <person name="Makela M.R."/>
            <person name="Stajich J."/>
            <person name="Grigoriev I.V."/>
            <person name="Mortensen U.H."/>
            <person name="De Vries R.P."/>
            <person name="Baker S.E."/>
            <person name="Andersen M.R."/>
        </authorList>
    </citation>
    <scope>NUCLEOTIDE SEQUENCE [LARGE SCALE GENOMIC DNA]</scope>
    <source>
        <strain evidence="12 13">CBS 209.92</strain>
    </source>
</reference>
<evidence type="ECO:0000313" key="12">
    <source>
        <dbReference type="EMBL" id="KAL2784676.1"/>
    </source>
</evidence>
<sequence>MKSLLIRTSILLTIASFLFSKSVHANPVHRFDILQPLLRRDVSENCKLSIQTDIWTTCPSILEQYNITLPVFYAMNPDVWYDCSQFIPGEEYCLREMTSFPISEDGLCGAAAAETVTCIGSEFGDCCGKNGNCGETDNECAIGSCQSGICPGLGYSTDGTCGPDNGNLMCGGPYGDCCSNSGECGSTQAHCGVGNCQYGACEGSTTTEPPTSYVERLHPNNFITNKTRTPTPLPEPFSPSPDGTCGYRKKHVCTGTDIYWGFCCSAAGYCGTSQYHCSELHGCQPEFGLCDVTNTVITSAEGVPTSAE</sequence>
<keyword evidence="7" id="KW-0119">Carbohydrate metabolism</keyword>
<dbReference type="InterPro" id="IPR036861">
    <property type="entry name" value="Endochitinase-like_sf"/>
</dbReference>
<protein>
    <recommendedName>
        <fullName evidence="11">Chitin-binding type-1 domain-containing protein</fullName>
    </recommendedName>
</protein>
<evidence type="ECO:0000256" key="2">
    <source>
        <dbReference type="ARBA" id="ARBA00022669"/>
    </source>
</evidence>
<dbReference type="Gene3D" id="3.10.350.10">
    <property type="entry name" value="LysM domain"/>
    <property type="match status" value="1"/>
</dbReference>
<evidence type="ECO:0000313" key="13">
    <source>
        <dbReference type="Proteomes" id="UP001610563"/>
    </source>
</evidence>
<evidence type="ECO:0000259" key="11">
    <source>
        <dbReference type="PROSITE" id="PS50941"/>
    </source>
</evidence>
<evidence type="ECO:0000256" key="3">
    <source>
        <dbReference type="ARBA" id="ARBA00022723"/>
    </source>
</evidence>